<evidence type="ECO:0000313" key="2">
    <source>
        <dbReference type="Proteomes" id="UP000832011"/>
    </source>
</evidence>
<dbReference type="Proteomes" id="UP000832011">
    <property type="component" value="Chromosome"/>
</dbReference>
<reference evidence="1 2" key="1">
    <citation type="journal article" date="2022" name="Res Sq">
        <title>Evolution of multicellular longitudinally dividing oral cavity symbionts (Neisseriaceae).</title>
        <authorList>
            <person name="Nyongesa S."/>
            <person name="Weber P."/>
            <person name="Bernet E."/>
            <person name="Pullido F."/>
            <person name="Nieckarz M."/>
            <person name="Delaby M."/>
            <person name="Nieves C."/>
            <person name="Viehboeck T."/>
            <person name="Krause N."/>
            <person name="Rivera-Millot A."/>
            <person name="Nakamura A."/>
            <person name="Vischer N."/>
            <person name="VanNieuwenhze M."/>
            <person name="Brun Y."/>
            <person name="Cava F."/>
            <person name="Bulgheresi S."/>
            <person name="Veyrier F."/>
        </authorList>
    </citation>
    <scope>NUCLEOTIDE SEQUENCE [LARGE SCALE GENOMIC DNA]</scope>
    <source>
        <strain evidence="1 2">SN4</strain>
    </source>
</reference>
<accession>A0ABY4E258</accession>
<dbReference type="RefSeq" id="WP_058305492.1">
    <property type="nucleotide sequence ID" value="NZ_CABKVG010000007.1"/>
</dbReference>
<dbReference type="NCBIfam" id="TIGR01635">
    <property type="entry name" value="tail_comp_S"/>
    <property type="match status" value="1"/>
</dbReference>
<gene>
    <name evidence="1" type="ORF">LVJ82_01010</name>
</gene>
<sequence>MRLIIQADLTPISQRLTKLAGQMDDLKPVMASIGAVLEGSTRLRIAESKADADGKAWADLASSTKAAKGKKGSILVHRGTLLRGITYEASKDSVIVGSGQMYAKWLQEGTAKMPARPFLGLSSGDYQDVDDLLDDWLNGLIGA</sequence>
<dbReference type="Pfam" id="PF05069">
    <property type="entry name" value="Phage_tail_S"/>
    <property type="match status" value="1"/>
</dbReference>
<keyword evidence="2" id="KW-1185">Reference proteome</keyword>
<dbReference type="InterPro" id="IPR006522">
    <property type="entry name" value="Phage_virion_morphogenesis"/>
</dbReference>
<evidence type="ECO:0000313" key="1">
    <source>
        <dbReference type="EMBL" id="UOO89594.1"/>
    </source>
</evidence>
<organism evidence="1 2">
    <name type="scientific">Vitreoscilla massiliensis</name>
    <dbReference type="NCBI Taxonomy" id="1689272"/>
    <lineage>
        <taxon>Bacteria</taxon>
        <taxon>Pseudomonadati</taxon>
        <taxon>Pseudomonadota</taxon>
        <taxon>Betaproteobacteria</taxon>
        <taxon>Neisseriales</taxon>
        <taxon>Neisseriaceae</taxon>
        <taxon>Vitreoscilla</taxon>
    </lineage>
</organism>
<proteinExistence type="predicted"/>
<protein>
    <submittedName>
        <fullName evidence="1">Phage virion morphogenesis protein</fullName>
    </submittedName>
</protein>
<name>A0ABY4E258_9NEIS</name>
<dbReference type="EMBL" id="CP091511">
    <property type="protein sequence ID" value="UOO89594.1"/>
    <property type="molecule type" value="Genomic_DNA"/>
</dbReference>